<proteinExistence type="predicted"/>
<name>A0A420DRN0_9RHOB</name>
<dbReference type="InterPro" id="IPR036844">
    <property type="entry name" value="Hint_dom_sf"/>
</dbReference>
<evidence type="ECO:0000259" key="1">
    <source>
        <dbReference type="Pfam" id="PF13403"/>
    </source>
</evidence>
<feature type="domain" description="Hedgehog/Intein (Hint)" evidence="1">
    <location>
        <begin position="123"/>
        <end position="260"/>
    </location>
</feature>
<comment type="caution">
    <text evidence="2">The sequence shown here is derived from an EMBL/GenBank/DDBJ whole genome shotgun (WGS) entry which is preliminary data.</text>
</comment>
<dbReference type="SUPFAM" id="SSF51294">
    <property type="entry name" value="Hedgehog/intein (Hint) domain"/>
    <property type="match status" value="1"/>
</dbReference>
<dbReference type="AlphaFoldDB" id="A0A420DRN0"/>
<dbReference type="Pfam" id="PF13403">
    <property type="entry name" value="Hint_2"/>
    <property type="match status" value="1"/>
</dbReference>
<organism evidence="2 3">
    <name type="scientific">Sulfitobacter guttiformis</name>
    <dbReference type="NCBI Taxonomy" id="74349"/>
    <lineage>
        <taxon>Bacteria</taxon>
        <taxon>Pseudomonadati</taxon>
        <taxon>Pseudomonadota</taxon>
        <taxon>Alphaproteobacteria</taxon>
        <taxon>Rhodobacterales</taxon>
        <taxon>Roseobacteraceae</taxon>
        <taxon>Sulfitobacter</taxon>
    </lineage>
</organism>
<reference evidence="2 3" key="1">
    <citation type="submission" date="2018-09" db="EMBL/GenBank/DDBJ databases">
        <title>Genomic Encyclopedia of Archaeal and Bacterial Type Strains, Phase II (KMG-II): from individual species to whole genera.</title>
        <authorList>
            <person name="Goeker M."/>
        </authorList>
    </citation>
    <scope>NUCLEOTIDE SEQUENCE [LARGE SCALE GENOMIC DNA]</scope>
    <source>
        <strain evidence="2 3">DSM 11458</strain>
    </source>
</reference>
<dbReference type="InterPro" id="IPR006141">
    <property type="entry name" value="Intein_N"/>
</dbReference>
<accession>A0A420DRN0</accession>
<evidence type="ECO:0000313" key="2">
    <source>
        <dbReference type="EMBL" id="RKE96936.1"/>
    </source>
</evidence>
<dbReference type="STRING" id="1443111.Z949_3537"/>
<dbReference type="PROSITE" id="PS50817">
    <property type="entry name" value="INTEIN_N_TER"/>
    <property type="match status" value="1"/>
</dbReference>
<sequence length="306" mass="33072">MPTTYRDQYFTIDPGNPPGFGTAMTVQRGDFVDNNDNGQINSGTAAGDTFNGIAITSVWRNDTVTIRVNGVNITYRGVTLYLAGGNAPIFTPNDGQALQNGTFVRSTFVTTSTNMPVGTFGPTCFTSGAQIEVQGGKRAVEEIAVGDMVKTLDHGMQPVRMVLRQTVRAHGKFAPVLFEVGSIGNDRAFMVSPEHRMLISDWRAELVMGCDDVLVSAKHLVNNRDVRVIEGGAVEYFHLLFDSHQIVFADGCPSESCLPCSGLASQSDGQQAELLELFPNLADMKQQTLAARTVVRRSEAVCLMAA</sequence>
<evidence type="ECO:0000313" key="3">
    <source>
        <dbReference type="Proteomes" id="UP000284407"/>
    </source>
</evidence>
<dbReference type="RefSeq" id="WP_025063866.1">
    <property type="nucleotide sequence ID" value="NZ_RAQK01000001.1"/>
</dbReference>
<dbReference type="EMBL" id="RAQK01000001">
    <property type="protein sequence ID" value="RKE96936.1"/>
    <property type="molecule type" value="Genomic_DNA"/>
</dbReference>
<keyword evidence="3" id="KW-1185">Reference proteome</keyword>
<gene>
    <name evidence="2" type="ORF">C8N30_1517</name>
</gene>
<dbReference type="GO" id="GO:0016539">
    <property type="term" value="P:intein-mediated protein splicing"/>
    <property type="evidence" value="ECO:0007669"/>
    <property type="project" value="InterPro"/>
</dbReference>
<dbReference type="InterPro" id="IPR028992">
    <property type="entry name" value="Hedgehog/Intein_dom"/>
</dbReference>
<dbReference type="Gene3D" id="2.170.16.10">
    <property type="entry name" value="Hedgehog/Intein (Hint) domain"/>
    <property type="match status" value="1"/>
</dbReference>
<protein>
    <submittedName>
        <fullName evidence="2">Hint domain-containing protein</fullName>
    </submittedName>
</protein>
<dbReference type="Proteomes" id="UP000284407">
    <property type="component" value="Unassembled WGS sequence"/>
</dbReference>
<dbReference type="OrthoDB" id="6305173at2"/>